<dbReference type="Proteomes" id="UP000515124">
    <property type="component" value="Unplaced"/>
</dbReference>
<accession>A0A6P5RPF1</accession>
<organism evidence="1 2">
    <name type="scientific">Prunus avium</name>
    <name type="common">Cherry</name>
    <name type="synonym">Cerasus avium</name>
    <dbReference type="NCBI Taxonomy" id="42229"/>
    <lineage>
        <taxon>Eukaryota</taxon>
        <taxon>Viridiplantae</taxon>
        <taxon>Streptophyta</taxon>
        <taxon>Embryophyta</taxon>
        <taxon>Tracheophyta</taxon>
        <taxon>Spermatophyta</taxon>
        <taxon>Magnoliopsida</taxon>
        <taxon>eudicotyledons</taxon>
        <taxon>Gunneridae</taxon>
        <taxon>Pentapetalae</taxon>
        <taxon>rosids</taxon>
        <taxon>fabids</taxon>
        <taxon>Rosales</taxon>
        <taxon>Rosaceae</taxon>
        <taxon>Amygdaloideae</taxon>
        <taxon>Amygdaleae</taxon>
        <taxon>Prunus</taxon>
    </lineage>
</organism>
<reference evidence="2" key="1">
    <citation type="submission" date="2025-08" db="UniProtKB">
        <authorList>
            <consortium name="RefSeq"/>
        </authorList>
    </citation>
    <scope>IDENTIFICATION</scope>
</reference>
<gene>
    <name evidence="2" type="primary">LOC110748822</name>
</gene>
<keyword evidence="1" id="KW-1185">Reference proteome</keyword>
<sequence>MAKNSGVFIRQLLGNCNHPSAAGLLHHLHRKPIQNLTLVSNTAPSSPQTIDIRSASKPLSYYSLHTPNLQFLQQRRCLSSLVDADSHTLLSGPSNLYVIETLDMHYRLRQKVEDERLSVVFFYTAPGCQATLKWITPIFDELCKQFQHITMAKVYMDKNGPGSTLDVFGVHRNMNGTRFPMDIFEDNHETSGTRFPLDIPETNDAGSTLDKLGIHETPTFHCYLKGKRVVELVGDSARHLKKRLENVYNPSRMKERRRRDGSKVRAFAKGMFLCQEQRERLCKLEDPKARLEWFKSEMGGK</sequence>
<dbReference type="CDD" id="cd02947">
    <property type="entry name" value="TRX_family"/>
    <property type="match status" value="1"/>
</dbReference>
<evidence type="ECO:0000313" key="1">
    <source>
        <dbReference type="Proteomes" id="UP000515124"/>
    </source>
</evidence>
<dbReference type="RefSeq" id="XP_021804472.1">
    <property type="nucleotide sequence ID" value="XM_021948780.1"/>
</dbReference>
<dbReference type="GeneID" id="110748822"/>
<name>A0A6P5RPF1_PRUAV</name>
<dbReference type="Gene3D" id="3.40.30.10">
    <property type="entry name" value="Glutaredoxin"/>
    <property type="match status" value="1"/>
</dbReference>
<protein>
    <submittedName>
        <fullName evidence="2">Uncharacterized protein LOC110748822 isoform X1</fullName>
    </submittedName>
</protein>
<dbReference type="InterPro" id="IPR036249">
    <property type="entry name" value="Thioredoxin-like_sf"/>
</dbReference>
<evidence type="ECO:0000313" key="2">
    <source>
        <dbReference type="RefSeq" id="XP_021804472.1"/>
    </source>
</evidence>
<dbReference type="SUPFAM" id="SSF52833">
    <property type="entry name" value="Thioredoxin-like"/>
    <property type="match status" value="1"/>
</dbReference>
<dbReference type="AlphaFoldDB" id="A0A6P5RPF1"/>
<proteinExistence type="predicted"/>
<dbReference type="KEGG" id="pavi:110748822"/>